<protein>
    <recommendedName>
        <fullName evidence="3">Phosphoglycerate mutase</fullName>
    </recommendedName>
</protein>
<dbReference type="KEGG" id="lal:AT746_01765"/>
<dbReference type="Gene3D" id="3.40.50.1240">
    <property type="entry name" value="Phosphoglycerate mutase-like"/>
    <property type="match status" value="1"/>
</dbReference>
<dbReference type="SMART" id="SM00855">
    <property type="entry name" value="PGAM"/>
    <property type="match status" value="1"/>
</dbReference>
<dbReference type="RefSeq" id="WP_062475617.1">
    <property type="nucleotide sequence ID" value="NZ_CP013650.1"/>
</dbReference>
<dbReference type="AlphaFoldDB" id="A0A0U2RIT9"/>
<evidence type="ECO:0000313" key="2">
    <source>
        <dbReference type="Proteomes" id="UP000068447"/>
    </source>
</evidence>
<keyword evidence="2" id="KW-1185">Reference proteome</keyword>
<dbReference type="SUPFAM" id="SSF53254">
    <property type="entry name" value="Phosphoglycerate mutase-like"/>
    <property type="match status" value="1"/>
</dbReference>
<dbReference type="Proteomes" id="UP000068447">
    <property type="component" value="Chromosome"/>
</dbReference>
<gene>
    <name evidence="1" type="ORF">AT746_01765</name>
</gene>
<dbReference type="Pfam" id="PF00300">
    <property type="entry name" value="His_Phos_1"/>
    <property type="match status" value="2"/>
</dbReference>
<dbReference type="OrthoDB" id="280692at2"/>
<proteinExistence type="predicted"/>
<dbReference type="GO" id="GO:0005737">
    <property type="term" value="C:cytoplasm"/>
    <property type="evidence" value="ECO:0007669"/>
    <property type="project" value="TreeGrafter"/>
</dbReference>
<reference evidence="1 2" key="1">
    <citation type="submission" date="2015-12" db="EMBL/GenBank/DDBJ databases">
        <title>Complete genome of Lacimicrobium alkaliphilum KCTC 32984.</title>
        <authorList>
            <person name="Kim S.-G."/>
            <person name="Lee Y.-J."/>
        </authorList>
    </citation>
    <scope>NUCLEOTIDE SEQUENCE [LARGE SCALE GENOMIC DNA]</scope>
    <source>
        <strain evidence="1 2">YelD216</strain>
    </source>
</reference>
<sequence length="239" mass="26688">MQKIYLLRHGQAGFGEANYDALSETGYRQAWRLGRFLTNNGIGFTPQQVITGTMARHHQTLNALLQGLNQQPLNHAAGTISEDIEQSADWNEYDHHNILAALNPDFETPEGFRAYLLKQSDARVAFAETFSQAVEKWIGAGQNKAYSESWADFCARVKQGLKAVTQKQQHKLLVITSGGPISLLAQHLLGVEERQFLNLNWVLANCGISRVLNGRNGLRLSSLNDYTAFEATPELITYK</sequence>
<dbReference type="EMBL" id="CP013650">
    <property type="protein sequence ID" value="ALS97130.1"/>
    <property type="molecule type" value="Genomic_DNA"/>
</dbReference>
<dbReference type="PANTHER" id="PTHR48100">
    <property type="entry name" value="BROAD-SPECIFICITY PHOSPHATASE YOR283W-RELATED"/>
    <property type="match status" value="1"/>
</dbReference>
<name>A0A0U2RIT9_9ALTE</name>
<dbReference type="CDD" id="cd07067">
    <property type="entry name" value="HP_PGM_like"/>
    <property type="match status" value="1"/>
</dbReference>
<dbReference type="PANTHER" id="PTHR48100:SF1">
    <property type="entry name" value="HISTIDINE PHOSPHATASE FAMILY PROTEIN-RELATED"/>
    <property type="match status" value="1"/>
</dbReference>
<dbReference type="InterPro" id="IPR029033">
    <property type="entry name" value="His_PPase_superfam"/>
</dbReference>
<dbReference type="InterPro" id="IPR050275">
    <property type="entry name" value="PGM_Phosphatase"/>
</dbReference>
<organism evidence="1 2">
    <name type="scientific">Lacimicrobium alkaliphilum</name>
    <dbReference type="NCBI Taxonomy" id="1526571"/>
    <lineage>
        <taxon>Bacteria</taxon>
        <taxon>Pseudomonadati</taxon>
        <taxon>Pseudomonadota</taxon>
        <taxon>Gammaproteobacteria</taxon>
        <taxon>Alteromonadales</taxon>
        <taxon>Alteromonadaceae</taxon>
        <taxon>Lacimicrobium</taxon>
    </lineage>
</organism>
<evidence type="ECO:0008006" key="3">
    <source>
        <dbReference type="Google" id="ProtNLM"/>
    </source>
</evidence>
<accession>A0A0U2RIT9</accession>
<dbReference type="GO" id="GO:0016791">
    <property type="term" value="F:phosphatase activity"/>
    <property type="evidence" value="ECO:0007669"/>
    <property type="project" value="TreeGrafter"/>
</dbReference>
<dbReference type="InterPro" id="IPR013078">
    <property type="entry name" value="His_Pase_superF_clade-1"/>
</dbReference>
<dbReference type="STRING" id="1526571.AT746_01765"/>
<evidence type="ECO:0000313" key="1">
    <source>
        <dbReference type="EMBL" id="ALS97130.1"/>
    </source>
</evidence>